<evidence type="ECO:0008006" key="8">
    <source>
        <dbReference type="Google" id="ProtNLM"/>
    </source>
</evidence>
<dbReference type="PROSITE" id="PS00509">
    <property type="entry name" value="RAS_GTPASE_ACTIV_1"/>
    <property type="match status" value="1"/>
</dbReference>
<evidence type="ECO:0000259" key="5">
    <source>
        <dbReference type="PROSITE" id="PS50018"/>
    </source>
</evidence>
<keyword evidence="7" id="KW-1185">Reference proteome</keyword>
<evidence type="ECO:0000313" key="6">
    <source>
        <dbReference type="EMBL" id="RXW23102.1"/>
    </source>
</evidence>
<dbReference type="GO" id="GO:0004672">
    <property type="term" value="F:protein kinase activity"/>
    <property type="evidence" value="ECO:0007669"/>
    <property type="project" value="InterPro"/>
</dbReference>
<dbReference type="InterPro" id="IPR023152">
    <property type="entry name" value="RasGAP_CS"/>
</dbReference>
<dbReference type="InterPro" id="IPR001936">
    <property type="entry name" value="RasGAP_dom"/>
</dbReference>
<name>A0A4Q2DUT1_9AGAR</name>
<dbReference type="Gene3D" id="2.30.29.30">
    <property type="entry name" value="Pleckstrin-homology domain (PH domain)/Phosphotyrosine-binding domain (PTB)"/>
    <property type="match status" value="1"/>
</dbReference>
<keyword evidence="1" id="KW-0343">GTPase activation</keyword>
<dbReference type="InterPro" id="IPR008936">
    <property type="entry name" value="Rho_GTPase_activation_prot"/>
</dbReference>
<dbReference type="InterPro" id="IPR011993">
    <property type="entry name" value="PH-like_dom_sf"/>
</dbReference>
<dbReference type="SMART" id="SM00220">
    <property type="entry name" value="S_TKc"/>
    <property type="match status" value="1"/>
</dbReference>
<feature type="compositionally biased region" description="Polar residues" evidence="3">
    <location>
        <begin position="539"/>
        <end position="549"/>
    </location>
</feature>
<dbReference type="GO" id="GO:0005524">
    <property type="term" value="F:ATP binding"/>
    <property type="evidence" value="ECO:0007669"/>
    <property type="project" value="InterPro"/>
</dbReference>
<dbReference type="PANTHER" id="PTHR10194:SF142">
    <property type="entry name" value="NEUROFIBROMIN"/>
    <property type="match status" value="1"/>
</dbReference>
<evidence type="ECO:0000259" key="4">
    <source>
        <dbReference type="PROSITE" id="PS50011"/>
    </source>
</evidence>
<dbReference type="Proteomes" id="UP000290288">
    <property type="component" value="Unassembled WGS sequence"/>
</dbReference>
<proteinExistence type="predicted"/>
<dbReference type="SMART" id="SM00323">
    <property type="entry name" value="RasGAP"/>
    <property type="match status" value="1"/>
</dbReference>
<dbReference type="Pfam" id="PF13716">
    <property type="entry name" value="CRAL_TRIO_2"/>
    <property type="match status" value="1"/>
</dbReference>
<feature type="region of interest" description="Disordered" evidence="3">
    <location>
        <begin position="519"/>
        <end position="549"/>
    </location>
</feature>
<dbReference type="InterPro" id="IPR011009">
    <property type="entry name" value="Kinase-like_dom_sf"/>
</dbReference>
<gene>
    <name evidence="6" type="ORF">EST38_g2733</name>
</gene>
<dbReference type="InterPro" id="IPR000719">
    <property type="entry name" value="Prot_kinase_dom"/>
</dbReference>
<dbReference type="Gene3D" id="1.10.510.10">
    <property type="entry name" value="Transferase(Phosphotransferase) domain 1"/>
    <property type="match status" value="1"/>
</dbReference>
<feature type="compositionally biased region" description="Low complexity" evidence="3">
    <location>
        <begin position="633"/>
        <end position="646"/>
    </location>
</feature>
<organism evidence="6 7">
    <name type="scientific">Candolleomyces aberdarensis</name>
    <dbReference type="NCBI Taxonomy" id="2316362"/>
    <lineage>
        <taxon>Eukaryota</taxon>
        <taxon>Fungi</taxon>
        <taxon>Dikarya</taxon>
        <taxon>Basidiomycota</taxon>
        <taxon>Agaricomycotina</taxon>
        <taxon>Agaricomycetes</taxon>
        <taxon>Agaricomycetidae</taxon>
        <taxon>Agaricales</taxon>
        <taxon>Agaricineae</taxon>
        <taxon>Psathyrellaceae</taxon>
        <taxon>Candolleomyces</taxon>
    </lineage>
</organism>
<dbReference type="GO" id="GO:0005096">
    <property type="term" value="F:GTPase activator activity"/>
    <property type="evidence" value="ECO:0007669"/>
    <property type="project" value="UniProtKB-KW"/>
</dbReference>
<dbReference type="PROSITE" id="PS50018">
    <property type="entry name" value="RAS_GTPASE_ACTIV_2"/>
    <property type="match status" value="1"/>
</dbReference>
<dbReference type="InterPro" id="IPR039360">
    <property type="entry name" value="Ras_GTPase"/>
</dbReference>
<dbReference type="PANTHER" id="PTHR10194">
    <property type="entry name" value="RAS GTPASE-ACTIVATING PROTEINS"/>
    <property type="match status" value="1"/>
</dbReference>
<dbReference type="SUPFAM" id="SSF56112">
    <property type="entry name" value="Protein kinase-like (PK-like)"/>
    <property type="match status" value="1"/>
</dbReference>
<dbReference type="InterPro" id="IPR036865">
    <property type="entry name" value="CRAL-TRIO_dom_sf"/>
</dbReference>
<dbReference type="InterPro" id="IPR016024">
    <property type="entry name" value="ARM-type_fold"/>
</dbReference>
<sequence length="3080" mass="346843">MNLRLAIPFPFPLKVQFLLGQEEEFDAMLLERFKFWDTESTFLWFKARGYTLYQAARTDPASLYYDPKSSTTFPRIPSESFVDASYPWPHHDDLHDREADQRAGNVAFAQDDLGRHVAIKLVPDNSDEVRIYQMIKGKSLENLKENCVLPVLDLLPIPGYWFVVMPRWGRAPLCPKFETAEEVLDVIRSMLKVRFLGVHQNSSIFAQCKQALAFLHERGIIHRDVWSENFLVNHFSGAPILNDNRKRLRRRGQLLYAIYDFDLSTIAPEGVKIGEFRMPYEMSWWGHFWRPFDTNQGEFHYDPFAYDVGSLGNVLCSHYQHACQDIHFLAPLLDMMVTRDIPKRFTARQALEFLEDRMSDMSPRELKKSIKEEDIEANRAYDRYDRWQHLPPEFVKKWAPGPPSTTGQHAPPSLGSSAGPQQKVVHVLVNRLKTKLPCNSGLPLDRLESDPLTQQAIETLVELSHDSLDIIAWALSELADRLAKQTDSDSGQPTIETLQSQLFVLKVLSMTMASRWNANQRSTSRASDHTAASLDSPLATRSRTGHGSSIHSIWSEPAPLDDSCAKYVLSVMVLFLRQTTSYEVPLMLNTPSADLSFRDFELHDTISLPAASELQDDVSVNHSPPEGARHLRSQPSSSSMRSMQNSIGSASHFPTPGRGYEKTHLSLVKNSGAVSNLIAKYTGRIIFHISATNWSVVYNRMRTKIRFLGSHPDESPDTVDLQLMAHSVLDRHRLVNLLNDLSSLLVNMGKESQLAIAMSLRTAVWNWIDRFPQEFNEAIRTRGRMEGAPERVFDLLFSIASAGHERIFWPCLTMLTSITHERISSDFQTASYGTPRRKEQRLGHEVMKHIRSSSKLSDISLACAVDMCRVAAYLEAGDDLPLAMVASDVAHEIKGALYNMASRKAFWDNSEEIDVALYADALVAIFRFMPEEDSIPIFMECIEPERSEAVKTCVIRATLTLVNEASHLPSQKSLDRLRDSVARRFRDVLKSSAIRRPEIDQYGNSKRISSRPRGKRTTPDPLSDKDIMVLAILSMWRSSQTFLNQGLIDEDLANMISVTTKLWDSPLDICVKISAASLLSNVTTVSFSKPPKDRSDYLVVEGLRQALPRTLISVGTNLLNERTDVEAQKLWISLAHHIVDAYSKKIDMEHVKTIQRDPYRIPAVILGEIALMVALPSANVDMSHLAAKGLRLIALMDSLPDAPVSVLLSEEETSKRNFIYEQLGDPKVVLIGRVGHQRRIRKLIRLISFNSPAHPAVWAECYSRWRAISQPVYEVLNQSLEGSDAPRTVFSNQQELRAQWQNLTLFLATLCGACTWDKQESASLLKAIPSELLPDKLRSPANVPALAETFISDLINLLMHQDALIRDTAREALGSELSPKFYAKLIRFMDDHMRGIEQGAGPRFTEDYLLFLDQFLTVLRLLAEDKQGSIEDVMSVDVSSLMHSLAEFIARYDEPASHRIKIKFCQLCKSICERTDILTMRKDNALRHDILDIVLEWLQPSNMLANGNEQADFIEPTVAELNMACLRTATKLLERLQLRPSDVAHTGDETVHVISGVFKRYSDRLLQCLDKGRYDVPTSDSASELGSVHQRMRVSQKEAELRELVITGLTHLVSANSESGFKQCLHLAYDPDPRKRTIFAHVFARVIGEGTNFEAPERPSPMNRQARFAELLRGYDMVLAMTMCEICPPAEVEIIINVLLNVFDSHDSLVSLLKLTIEREIAHTADSETALFRSNSTCTRLLSAFARIHGYAFLRNLIKSLIAAMVTGSYDLPYPVDPRQVPPQEVDMSDDDLKVKGVDFVISMIDTSVDHAPSIIREIAMHIARVVSVSWPDAKNAALGAFIFLRFISPAIVTPEIIDIELPKEHEGMLRKGLMRIGKDVQMLANHVFFGKELPSTMHQAHAHHNGDKLIRFLEELQKPAASPTNELEEWSGATDDTDVIVLHRFFDKHADKIGKELLSLSKPSPDGDMTAVNGKRAWDGLCALLVDLGTPLEVPKPSPLQSTEHPVYLELMQDFAGRNNSRVRDLFVEIEVPVNQLSLFVFKLSKIDVEDLDIQLLMYHIFKTLMQDVYVNRPFDIVLDCTGFSPISELPLHWLKYCAEVLPADLRSRFRTAHILNPNYLMQKYLRRLYNVSAGTAYCSECRAYTSVEDMLDYVPDAVLSALSYPVSTEQELPEMYEDVTLKVLHTRVPVEVAVSSTHLRVTTRKPFPVTPSFSCKYVEIIPLSEVLDVYNIMNQEQAEFLVRRRHTIMYFTSNHRDAIVKHVRTVKGKLKDAPAPLSERFARFSNVPATLLHIGFLSVDPYDDELRAAAYDLLGAVCTYLKYDQNPIVARKAGFIPGDPFAFVIQMSEKLSDFAPRLTLDFIREICAAMSGMPKDAVAERISCLHYMSPWIRNLSHFANPTSELFEKSGARLRDCVRTLTDLSIAYPEIISTLQKCVWTEMAKLDSFVVDIILDELVRTAIDGGIGTRRCEIICQVGASLSSINVRSRMYARLRKALGRNPVKVVNTLTAHQNWSEISTLVRLLSSLGPYAKHPGSNQLFVPEVFHLVTLTIGEGPALVRKSVYGIIINLLQALYLSRTDDISGPEVLRLIDDCSTPATLKLFGLMRETPTSEYTKYDPASDKEHLDNLEAFVQLLLRIGEVASGSRGLLNIWRARWMSLVTATAFQISPVVQARSFVSLGALATSEVDDDFIYQIMVSLKTSLTRVQDNCIITIVSMLRCLCKLAPALEDQSRYVPLFFWLGVSLLQAGHPSFFEEASSLLTTSLELMEKQGIFRQHTVSSVLLEHRLPLDSVTQQLDDILGISFDSNFSIALAHIIFKGVRHSALKDSAETMLRCLLQVTVRSDRRGMTNGHDKYREVLSPEVLGYFLALLPFSSTAASYRRLLKESGIDDAWHVDAGLPDPDRDDTSAPRLTTAFLNINDPHTALLVATVVGTMLGTAQGDDAETEMLYGLLAELAVSFPDIIYAVYESVRERIRDTFANSSNATIIRSVSTILRVHVSLQQDSIRYDRPRGSSQSTLNDRVEDKTSASAEHLAALDELGMRGLAYHLTFLLQQEAREGIISWIKNLVDLIYST</sequence>
<dbReference type="OrthoDB" id="28245at2759"/>
<accession>A0A4Q2DUT1</accession>
<protein>
    <recommendedName>
        <fullName evidence="8">Ras-GAP domain-containing protein</fullName>
    </recommendedName>
</protein>
<dbReference type="SUPFAM" id="SSF48371">
    <property type="entry name" value="ARM repeat"/>
    <property type="match status" value="2"/>
</dbReference>
<reference evidence="6 7" key="1">
    <citation type="submission" date="2019-01" db="EMBL/GenBank/DDBJ databases">
        <title>Draft genome sequence of Psathyrella aberdarensis IHI B618.</title>
        <authorList>
            <person name="Buettner E."/>
            <person name="Kellner H."/>
        </authorList>
    </citation>
    <scope>NUCLEOTIDE SEQUENCE [LARGE SCALE GENOMIC DNA]</scope>
    <source>
        <strain evidence="6 7">IHI B618</strain>
    </source>
</reference>
<dbReference type="Pfam" id="PF00616">
    <property type="entry name" value="RasGAP"/>
    <property type="match status" value="1"/>
</dbReference>
<feature type="compositionally biased region" description="Polar residues" evidence="3">
    <location>
        <begin position="404"/>
        <end position="420"/>
    </location>
</feature>
<dbReference type="InterPro" id="IPR001251">
    <property type="entry name" value="CRAL-TRIO_dom"/>
</dbReference>
<comment type="caution">
    <text evidence="6">The sequence shown here is derived from an EMBL/GenBank/DDBJ whole genome shotgun (WGS) entry which is preliminary data.</text>
</comment>
<dbReference type="SUPFAM" id="SSF48350">
    <property type="entry name" value="GTPase activation domain, GAP"/>
    <property type="match status" value="1"/>
</dbReference>
<evidence type="ECO:0000313" key="7">
    <source>
        <dbReference type="Proteomes" id="UP000290288"/>
    </source>
</evidence>
<feature type="region of interest" description="Disordered" evidence="3">
    <location>
        <begin position="613"/>
        <end position="655"/>
    </location>
</feature>
<dbReference type="EMBL" id="SDEE01000051">
    <property type="protein sequence ID" value="RXW23102.1"/>
    <property type="molecule type" value="Genomic_DNA"/>
</dbReference>
<evidence type="ECO:0000256" key="1">
    <source>
        <dbReference type="ARBA" id="ARBA00022468"/>
    </source>
</evidence>
<dbReference type="Gene3D" id="3.40.525.10">
    <property type="entry name" value="CRAL-TRIO lipid binding domain"/>
    <property type="match status" value="1"/>
</dbReference>
<evidence type="ECO:0000256" key="3">
    <source>
        <dbReference type="SAM" id="MobiDB-lite"/>
    </source>
</evidence>
<feature type="domain" description="Protein kinase" evidence="4">
    <location>
        <begin position="92"/>
        <end position="358"/>
    </location>
</feature>
<dbReference type="PROSITE" id="PS50011">
    <property type="entry name" value="PROTEIN_KINASE_DOM"/>
    <property type="match status" value="1"/>
</dbReference>
<dbReference type="Gene3D" id="1.10.506.10">
    <property type="entry name" value="GTPase Activation - p120gap, domain 1"/>
    <property type="match status" value="2"/>
</dbReference>
<keyword evidence="2" id="KW-0597">Phosphoprotein</keyword>
<feature type="domain" description="Ras-GAP" evidence="5">
    <location>
        <begin position="1691"/>
        <end position="1886"/>
    </location>
</feature>
<evidence type="ECO:0000256" key="2">
    <source>
        <dbReference type="ARBA" id="ARBA00022553"/>
    </source>
</evidence>
<feature type="region of interest" description="Disordered" evidence="3">
    <location>
        <begin position="397"/>
        <end position="420"/>
    </location>
</feature>
<dbReference type="STRING" id="2316362.A0A4Q2DUT1"/>